<dbReference type="InterPro" id="IPR013096">
    <property type="entry name" value="Cupin_2"/>
</dbReference>
<dbReference type="PANTHER" id="PTHR35848">
    <property type="entry name" value="OXALATE-BINDING PROTEIN"/>
    <property type="match status" value="1"/>
</dbReference>
<accession>A0A4R6VPN4</accession>
<dbReference type="PANTHER" id="PTHR35848:SF9">
    <property type="entry name" value="SLL1358 PROTEIN"/>
    <property type="match status" value="1"/>
</dbReference>
<name>A0A4R6VPN4_9HYPH</name>
<sequence length="154" mass="16894">MPKIDIPEWTHHESEPNPLTGQDDGAYGEKVLGKLAGLSGLGVRMEMLPPGSASSHRHWHETEDEFLLMLSGELVLVEDEETILRAGDCAAWKAGSPVGHCLQNRSSENAAYLIVGANAEQDKVHYPDHDVTLHRDGDKRSFTRLDGTPIVTSE</sequence>
<feature type="compositionally biased region" description="Basic and acidic residues" evidence="2">
    <location>
        <begin position="1"/>
        <end position="15"/>
    </location>
</feature>
<comment type="caution">
    <text evidence="4">The sequence shown here is derived from an EMBL/GenBank/DDBJ whole genome shotgun (WGS) entry which is preliminary data.</text>
</comment>
<evidence type="ECO:0000259" key="3">
    <source>
        <dbReference type="Pfam" id="PF07883"/>
    </source>
</evidence>
<dbReference type="RefSeq" id="WP_133572807.1">
    <property type="nucleotide sequence ID" value="NZ_SNYR01000002.1"/>
</dbReference>
<evidence type="ECO:0000256" key="2">
    <source>
        <dbReference type="SAM" id="MobiDB-lite"/>
    </source>
</evidence>
<dbReference type="CDD" id="cd02224">
    <property type="entry name" value="cupin_SPO2919-like"/>
    <property type="match status" value="1"/>
</dbReference>
<keyword evidence="5" id="KW-1185">Reference proteome</keyword>
<gene>
    <name evidence="4" type="ORF">ATL17_2200</name>
</gene>
<evidence type="ECO:0000313" key="4">
    <source>
        <dbReference type="EMBL" id="TDQ64186.1"/>
    </source>
</evidence>
<dbReference type="Proteomes" id="UP000295391">
    <property type="component" value="Unassembled WGS sequence"/>
</dbReference>
<feature type="region of interest" description="Disordered" evidence="2">
    <location>
        <begin position="1"/>
        <end position="26"/>
    </location>
</feature>
<evidence type="ECO:0000256" key="1">
    <source>
        <dbReference type="ARBA" id="ARBA00022723"/>
    </source>
</evidence>
<dbReference type="InterPro" id="IPR011051">
    <property type="entry name" value="RmlC_Cupin_sf"/>
</dbReference>
<dbReference type="InterPro" id="IPR014710">
    <property type="entry name" value="RmlC-like_jellyroll"/>
</dbReference>
<dbReference type="OrthoDB" id="5290459at2"/>
<evidence type="ECO:0000313" key="5">
    <source>
        <dbReference type="Proteomes" id="UP000295391"/>
    </source>
</evidence>
<organism evidence="4 5">
    <name type="scientific">Maritalea mobilis</name>
    <dbReference type="NCBI Taxonomy" id="483324"/>
    <lineage>
        <taxon>Bacteria</taxon>
        <taxon>Pseudomonadati</taxon>
        <taxon>Pseudomonadota</taxon>
        <taxon>Alphaproteobacteria</taxon>
        <taxon>Hyphomicrobiales</taxon>
        <taxon>Devosiaceae</taxon>
        <taxon>Maritalea</taxon>
    </lineage>
</organism>
<dbReference type="InterPro" id="IPR051610">
    <property type="entry name" value="GPI/OXD"/>
</dbReference>
<proteinExistence type="predicted"/>
<dbReference type="EMBL" id="SNYR01000002">
    <property type="protein sequence ID" value="TDQ64186.1"/>
    <property type="molecule type" value="Genomic_DNA"/>
</dbReference>
<dbReference type="AlphaFoldDB" id="A0A4R6VPN4"/>
<dbReference type="Pfam" id="PF07883">
    <property type="entry name" value="Cupin_2"/>
    <property type="match status" value="1"/>
</dbReference>
<keyword evidence="1" id="KW-0479">Metal-binding</keyword>
<dbReference type="Gene3D" id="2.60.120.10">
    <property type="entry name" value="Jelly Rolls"/>
    <property type="match status" value="1"/>
</dbReference>
<reference evidence="4 5" key="1">
    <citation type="submission" date="2019-03" db="EMBL/GenBank/DDBJ databases">
        <title>Genomic Encyclopedia of Type Strains, Phase III (KMG-III): the genomes of soil and plant-associated and newly described type strains.</title>
        <authorList>
            <person name="Whitman W."/>
        </authorList>
    </citation>
    <scope>NUCLEOTIDE SEQUENCE [LARGE SCALE GENOMIC DNA]</scope>
    <source>
        <strain evidence="4 5">CGMCC 1.7002</strain>
    </source>
</reference>
<dbReference type="SUPFAM" id="SSF51182">
    <property type="entry name" value="RmlC-like cupins"/>
    <property type="match status" value="1"/>
</dbReference>
<dbReference type="GO" id="GO:0046872">
    <property type="term" value="F:metal ion binding"/>
    <property type="evidence" value="ECO:0007669"/>
    <property type="project" value="UniProtKB-KW"/>
</dbReference>
<protein>
    <submittedName>
        <fullName evidence="4">Putative cupin superfamily protein</fullName>
    </submittedName>
</protein>
<feature type="domain" description="Cupin type-2" evidence="3">
    <location>
        <begin position="46"/>
        <end position="115"/>
    </location>
</feature>